<keyword evidence="1" id="KW-0812">Transmembrane</keyword>
<evidence type="ECO:0000313" key="3">
    <source>
        <dbReference type="Proteomes" id="UP000078520"/>
    </source>
</evidence>
<keyword evidence="1" id="KW-1133">Transmembrane helix</keyword>
<dbReference type="AlphaFoldDB" id="A0A179C2E1"/>
<accession>A0A179C2E1</accession>
<keyword evidence="1" id="KW-0472">Membrane</keyword>
<evidence type="ECO:0000256" key="1">
    <source>
        <dbReference type="SAM" id="Phobius"/>
    </source>
</evidence>
<feature type="transmembrane region" description="Helical" evidence="1">
    <location>
        <begin position="62"/>
        <end position="88"/>
    </location>
</feature>
<dbReference type="RefSeq" id="WP_064208442.1">
    <property type="nucleotide sequence ID" value="NZ_LVKC01000024.1"/>
</dbReference>
<feature type="transmembrane region" description="Helical" evidence="1">
    <location>
        <begin position="100"/>
        <end position="126"/>
    </location>
</feature>
<protein>
    <recommendedName>
        <fullName evidence="4">DUF805 domain-containing protein</fullName>
    </recommendedName>
</protein>
<dbReference type="OrthoDB" id="2285053at2"/>
<reference evidence="3" key="1">
    <citation type="submission" date="2016-03" db="EMBL/GenBank/DDBJ databases">
        <authorList>
            <person name="Johnson T.J."/>
            <person name="Youmans B."/>
            <person name="Case K."/>
            <person name="Noll S."/>
        </authorList>
    </citation>
    <scope>NUCLEOTIDE SEQUENCE [LARGE SCALE GENOMIC DNA]</scope>
    <source>
        <strain evidence="3">UMNLAv8</strain>
    </source>
</reference>
<feature type="transmembrane region" description="Helical" evidence="1">
    <location>
        <begin position="35"/>
        <end position="56"/>
    </location>
</feature>
<dbReference type="GO" id="GO:0016020">
    <property type="term" value="C:membrane"/>
    <property type="evidence" value="ECO:0007669"/>
    <property type="project" value="InterPro"/>
</dbReference>
<sequence>MRRIEERGEVTFGQAIKDYIQGWVSYGGRSTRAGYWWAQLAVVLYFVIGSLLSLALMTTVHVLGIIVFCLFGLSAIFLGIASTGLIFRRYRDVGFKTVPIIIWEICAFIPGLNGIIGIASFVFTLLPTDQFVAEKENWLVRGKDTVDETQPTAAAQPQLTRAAPAATTVSTSLPTVVFYPDGREQEIK</sequence>
<evidence type="ECO:0008006" key="4">
    <source>
        <dbReference type="Google" id="ProtNLM"/>
    </source>
</evidence>
<proteinExistence type="predicted"/>
<comment type="caution">
    <text evidence="2">The sequence shown here is derived from an EMBL/GenBank/DDBJ whole genome shotgun (WGS) entry which is preliminary data.</text>
</comment>
<gene>
    <name evidence="2" type="ORF">A3O14_04740</name>
</gene>
<dbReference type="Pfam" id="PF05656">
    <property type="entry name" value="DUF805"/>
    <property type="match status" value="1"/>
</dbReference>
<dbReference type="InterPro" id="IPR008523">
    <property type="entry name" value="DUF805"/>
</dbReference>
<dbReference type="EMBL" id="LVKI01000017">
    <property type="protein sequence ID" value="OAQ08105.1"/>
    <property type="molecule type" value="Genomic_DNA"/>
</dbReference>
<name>A0A179C2E1_9LACO</name>
<organism evidence="2 3">
    <name type="scientific">Ligilactobacillus aviarius</name>
    <dbReference type="NCBI Taxonomy" id="1606"/>
    <lineage>
        <taxon>Bacteria</taxon>
        <taxon>Bacillati</taxon>
        <taxon>Bacillota</taxon>
        <taxon>Bacilli</taxon>
        <taxon>Lactobacillales</taxon>
        <taxon>Lactobacillaceae</taxon>
        <taxon>Ligilactobacillus</taxon>
    </lineage>
</organism>
<dbReference type="Proteomes" id="UP000078520">
    <property type="component" value="Unassembled WGS sequence"/>
</dbReference>
<evidence type="ECO:0000313" key="2">
    <source>
        <dbReference type="EMBL" id="OAQ08105.1"/>
    </source>
</evidence>